<organism evidence="9 10">
    <name type="scientific">Solanum tuberosum</name>
    <name type="common">Potato</name>
    <dbReference type="NCBI Taxonomy" id="4113"/>
    <lineage>
        <taxon>Eukaryota</taxon>
        <taxon>Viridiplantae</taxon>
        <taxon>Streptophyta</taxon>
        <taxon>Embryophyta</taxon>
        <taxon>Tracheophyta</taxon>
        <taxon>Spermatophyta</taxon>
        <taxon>Magnoliopsida</taxon>
        <taxon>eudicotyledons</taxon>
        <taxon>Gunneridae</taxon>
        <taxon>Pentapetalae</taxon>
        <taxon>asterids</taxon>
        <taxon>lamiids</taxon>
        <taxon>Solanales</taxon>
        <taxon>Solanaceae</taxon>
        <taxon>Solanoideae</taxon>
        <taxon>Solaneae</taxon>
        <taxon>Solanum</taxon>
    </lineage>
</organism>
<keyword evidence="6 7" id="KW-0408">Iron</keyword>
<comment type="subcellular location">
    <subcellularLocation>
        <location evidence="1">Membrane</location>
        <topology evidence="1">Single-pass membrane protein</topology>
    </subcellularLocation>
</comment>
<feature type="transmembrane region" description="Helical" evidence="8">
    <location>
        <begin position="6"/>
        <end position="22"/>
    </location>
</feature>
<keyword evidence="7" id="KW-0349">Heme</keyword>
<keyword evidence="7" id="KW-0503">Monooxygenase</keyword>
<keyword evidence="10" id="KW-1185">Reference proteome</keyword>
<proteinExistence type="inferred from homology"/>
<evidence type="ECO:0000256" key="1">
    <source>
        <dbReference type="ARBA" id="ARBA00004167"/>
    </source>
</evidence>
<dbReference type="PRINTS" id="PR00463">
    <property type="entry name" value="EP450I"/>
</dbReference>
<evidence type="ECO:0000256" key="6">
    <source>
        <dbReference type="ARBA" id="ARBA00023004"/>
    </source>
</evidence>
<accession>A0ABQ7WKY6</accession>
<comment type="similarity">
    <text evidence="7">Belongs to the cytochrome P450 family.</text>
</comment>
<evidence type="ECO:0000313" key="9">
    <source>
        <dbReference type="EMBL" id="KAH0781403.1"/>
    </source>
</evidence>
<keyword evidence="8" id="KW-0472">Membrane</keyword>
<evidence type="ECO:0008006" key="11">
    <source>
        <dbReference type="Google" id="ProtNLM"/>
    </source>
</evidence>
<dbReference type="PROSITE" id="PS00086">
    <property type="entry name" value="CYTOCHROME_P450"/>
    <property type="match status" value="1"/>
</dbReference>
<keyword evidence="3 7" id="KW-0479">Metal-binding</keyword>
<keyword evidence="2 8" id="KW-0812">Transmembrane</keyword>
<evidence type="ECO:0000256" key="4">
    <source>
        <dbReference type="ARBA" id="ARBA00022989"/>
    </source>
</evidence>
<name>A0ABQ7WKY6_SOLTU</name>
<comment type="caution">
    <text evidence="9">The sequence shown here is derived from an EMBL/GenBank/DDBJ whole genome shotgun (WGS) entry which is preliminary data.</text>
</comment>
<protein>
    <recommendedName>
        <fullName evidence="11">Taxane 13-alpha-hydroxylase cytochrome P450</fullName>
    </recommendedName>
</protein>
<dbReference type="InterPro" id="IPR036396">
    <property type="entry name" value="Cyt_P450_sf"/>
</dbReference>
<keyword evidence="4 8" id="KW-1133">Transmembrane helix</keyword>
<sequence length="474" mass="54446">MEIPAYVLILTLVLFIIIILVMKRKRVNYPPGSCGWPFLGETLEFLKANKEGKPEKFVKERIEKYKSKIFKTSLMGETVVVLGGASGNKFLFSNENKQVVIWWPITVRKTIGSCLITTVGEEAKIMRKMLSAFVSPDAFSRLYIKTMQLVAHHHFMNYWQGKEKVKVYPLVKLYTFKVACQLFMSIEDHNEVERLSTQFNILLKGLISLPINLPGTAFYKAMRATTAIRKELLQVVKKRRETLEQKTASTSRDILSHLLSCPDENGKYMSELLIVNNILLFLFAGHDTSSVTLTLLIKRLAEHPQIYQNILQEHIEIASSKKEGEFLNWDDIQKMKYSWNVVSEVMRLTPPIMGAYREAIVDINYGGYHIPKGWKFYWNTALTSLDPKIFPNATSLEPSRFEGVGPAPYTYIPFGGGPRMCVGKEFARLEILIFLHILIRKFNWKLLIPNEKMIYDPMPTPLEGLPISLQPHNY</sequence>
<evidence type="ECO:0000256" key="7">
    <source>
        <dbReference type="RuleBase" id="RU000461"/>
    </source>
</evidence>
<evidence type="ECO:0000256" key="3">
    <source>
        <dbReference type="ARBA" id="ARBA00022723"/>
    </source>
</evidence>
<dbReference type="Pfam" id="PF00067">
    <property type="entry name" value="p450"/>
    <property type="match status" value="1"/>
</dbReference>
<dbReference type="PRINTS" id="PR00385">
    <property type="entry name" value="P450"/>
</dbReference>
<evidence type="ECO:0000256" key="5">
    <source>
        <dbReference type="ARBA" id="ARBA00023002"/>
    </source>
</evidence>
<dbReference type="InterPro" id="IPR001128">
    <property type="entry name" value="Cyt_P450"/>
</dbReference>
<evidence type="ECO:0000313" key="10">
    <source>
        <dbReference type="Proteomes" id="UP000826656"/>
    </source>
</evidence>
<keyword evidence="5 7" id="KW-0560">Oxidoreductase</keyword>
<gene>
    <name evidence="9" type="ORF">KY290_001001</name>
</gene>
<dbReference type="EMBL" id="JAIVGD010000001">
    <property type="protein sequence ID" value="KAH0781403.1"/>
    <property type="molecule type" value="Genomic_DNA"/>
</dbReference>
<dbReference type="PANTHER" id="PTHR24286:SF377">
    <property type="entry name" value="BETA-AMYRIN 28-OXIDASE-LIKE"/>
    <property type="match status" value="1"/>
</dbReference>
<dbReference type="InterPro" id="IPR017972">
    <property type="entry name" value="Cyt_P450_CS"/>
</dbReference>
<dbReference type="Gene3D" id="1.10.630.10">
    <property type="entry name" value="Cytochrome P450"/>
    <property type="match status" value="1"/>
</dbReference>
<dbReference type="Proteomes" id="UP000826656">
    <property type="component" value="Unassembled WGS sequence"/>
</dbReference>
<dbReference type="InterPro" id="IPR002401">
    <property type="entry name" value="Cyt_P450_E_grp-I"/>
</dbReference>
<reference evidence="9 10" key="1">
    <citation type="journal article" date="2021" name="bioRxiv">
        <title>Chromosome-scale and haplotype-resolved genome assembly of a tetraploid potato cultivar.</title>
        <authorList>
            <person name="Sun H."/>
            <person name="Jiao W.-B."/>
            <person name="Krause K."/>
            <person name="Campoy J.A."/>
            <person name="Goel M."/>
            <person name="Folz-Donahue K."/>
            <person name="Kukat C."/>
            <person name="Huettel B."/>
            <person name="Schneeberger K."/>
        </authorList>
    </citation>
    <scope>NUCLEOTIDE SEQUENCE [LARGE SCALE GENOMIC DNA]</scope>
    <source>
        <strain evidence="9">SolTubOtavaFocal</strain>
        <tissue evidence="9">Leaves</tissue>
    </source>
</reference>
<dbReference type="PANTHER" id="PTHR24286">
    <property type="entry name" value="CYTOCHROME P450 26"/>
    <property type="match status" value="1"/>
</dbReference>
<dbReference type="CDD" id="cd11043">
    <property type="entry name" value="CYP90-like"/>
    <property type="match status" value="1"/>
</dbReference>
<evidence type="ECO:0000256" key="8">
    <source>
        <dbReference type="SAM" id="Phobius"/>
    </source>
</evidence>
<dbReference type="SUPFAM" id="SSF48264">
    <property type="entry name" value="Cytochrome P450"/>
    <property type="match status" value="1"/>
</dbReference>
<evidence type="ECO:0000256" key="2">
    <source>
        <dbReference type="ARBA" id="ARBA00022692"/>
    </source>
</evidence>